<feature type="transmembrane region" description="Helical" evidence="1">
    <location>
        <begin position="77"/>
        <end position="108"/>
    </location>
</feature>
<keyword evidence="4" id="KW-1185">Reference proteome</keyword>
<evidence type="ECO:0000259" key="2">
    <source>
        <dbReference type="Pfam" id="PF07331"/>
    </source>
</evidence>
<dbReference type="Proteomes" id="UP000249590">
    <property type="component" value="Unassembled WGS sequence"/>
</dbReference>
<reference evidence="3 4" key="1">
    <citation type="submission" date="2018-05" db="EMBL/GenBank/DDBJ databases">
        <title>Acuticoccus sediminis sp. nov., isolated from deep-sea sediment of Indian Ocean.</title>
        <authorList>
            <person name="Liu X."/>
            <person name="Lai Q."/>
            <person name="Du Y."/>
            <person name="Sun F."/>
            <person name="Zhang X."/>
            <person name="Wang S."/>
            <person name="Shao Z."/>
        </authorList>
    </citation>
    <scope>NUCLEOTIDE SEQUENCE [LARGE SCALE GENOMIC DNA]</scope>
    <source>
        <strain evidence="3 4">PTG4-2</strain>
    </source>
</reference>
<evidence type="ECO:0000256" key="1">
    <source>
        <dbReference type="SAM" id="Phobius"/>
    </source>
</evidence>
<keyword evidence="1" id="KW-0812">Transmembrane</keyword>
<keyword evidence="1" id="KW-1133">Transmembrane helix</keyword>
<feature type="domain" description="DUF1468" evidence="2">
    <location>
        <begin position="12"/>
        <end position="141"/>
    </location>
</feature>
<feature type="transmembrane region" description="Helical" evidence="1">
    <location>
        <begin position="12"/>
        <end position="30"/>
    </location>
</feature>
<name>A0A8B2NV83_9HYPH</name>
<keyword evidence="1" id="KW-0472">Membrane</keyword>
<accession>A0A8B2NV83</accession>
<proteinExistence type="predicted"/>
<dbReference type="AlphaFoldDB" id="A0A8B2NV83"/>
<sequence length="147" mass="15376">MKRYRNFQEIGAGLVIAAVGVAAMIVARDYPFGTVVRMGPGFVPIMLGALLVVLGLGAAFLGRGLPAVSLDLHLRPAVLILGGILVWVVLVDWLGFVPATFALVAISAQAERDIKLHETAALAAGLTLVGYVLFIRGLQIPIAAFGS</sequence>
<dbReference type="Pfam" id="PF07331">
    <property type="entry name" value="TctB"/>
    <property type="match status" value="1"/>
</dbReference>
<protein>
    <submittedName>
        <fullName evidence="3">Tripartite tricarboxylate transporter TctB family protein</fullName>
    </submittedName>
</protein>
<evidence type="ECO:0000313" key="4">
    <source>
        <dbReference type="Proteomes" id="UP000249590"/>
    </source>
</evidence>
<gene>
    <name evidence="3" type="ORF">DLJ53_12695</name>
</gene>
<feature type="transmembrane region" description="Helical" evidence="1">
    <location>
        <begin position="42"/>
        <end position="65"/>
    </location>
</feature>
<dbReference type="EMBL" id="QHHQ01000002">
    <property type="protein sequence ID" value="RAI02218.1"/>
    <property type="molecule type" value="Genomic_DNA"/>
</dbReference>
<dbReference type="InterPro" id="IPR009936">
    <property type="entry name" value="DUF1468"/>
</dbReference>
<dbReference type="RefSeq" id="WP_111345638.1">
    <property type="nucleotide sequence ID" value="NZ_JAIWKD010000002.1"/>
</dbReference>
<feature type="transmembrane region" description="Helical" evidence="1">
    <location>
        <begin position="120"/>
        <end position="138"/>
    </location>
</feature>
<evidence type="ECO:0000313" key="3">
    <source>
        <dbReference type="EMBL" id="RAI02218.1"/>
    </source>
</evidence>
<organism evidence="3 4">
    <name type="scientific">Acuticoccus sediminis</name>
    <dbReference type="NCBI Taxonomy" id="2184697"/>
    <lineage>
        <taxon>Bacteria</taxon>
        <taxon>Pseudomonadati</taxon>
        <taxon>Pseudomonadota</taxon>
        <taxon>Alphaproteobacteria</taxon>
        <taxon>Hyphomicrobiales</taxon>
        <taxon>Amorphaceae</taxon>
        <taxon>Acuticoccus</taxon>
    </lineage>
</organism>
<comment type="caution">
    <text evidence="3">The sequence shown here is derived from an EMBL/GenBank/DDBJ whole genome shotgun (WGS) entry which is preliminary data.</text>
</comment>